<proteinExistence type="predicted"/>
<evidence type="ECO:0000313" key="2">
    <source>
        <dbReference type="EMBL" id="KAF2140004.1"/>
    </source>
</evidence>
<gene>
    <name evidence="2" type="ORF">K452DRAFT_59201</name>
</gene>
<sequence>MPCGALLRPQSRAGSASLGHWTLLWSEASRVLGLELGRGGLWAERGRDCLACGGIGAGKRCPRGKNTGTYLMVWHAARTSGKHLSPASTWRAPSPRPRAQKEKTCKKSRDAIVLPPTTCKID</sequence>
<dbReference type="EMBL" id="ML995491">
    <property type="protein sequence ID" value="KAF2140004.1"/>
    <property type="molecule type" value="Genomic_DNA"/>
</dbReference>
<feature type="region of interest" description="Disordered" evidence="1">
    <location>
        <begin position="84"/>
        <end position="107"/>
    </location>
</feature>
<dbReference type="GeneID" id="54304385"/>
<dbReference type="AlphaFoldDB" id="A0A6A6B9V0"/>
<name>A0A6A6B9V0_9PEZI</name>
<organism evidence="2 3">
    <name type="scientific">Aplosporella prunicola CBS 121167</name>
    <dbReference type="NCBI Taxonomy" id="1176127"/>
    <lineage>
        <taxon>Eukaryota</taxon>
        <taxon>Fungi</taxon>
        <taxon>Dikarya</taxon>
        <taxon>Ascomycota</taxon>
        <taxon>Pezizomycotina</taxon>
        <taxon>Dothideomycetes</taxon>
        <taxon>Dothideomycetes incertae sedis</taxon>
        <taxon>Botryosphaeriales</taxon>
        <taxon>Aplosporellaceae</taxon>
        <taxon>Aplosporella</taxon>
    </lineage>
</organism>
<evidence type="ECO:0000313" key="3">
    <source>
        <dbReference type="Proteomes" id="UP000799438"/>
    </source>
</evidence>
<protein>
    <submittedName>
        <fullName evidence="2">Uncharacterized protein</fullName>
    </submittedName>
</protein>
<reference evidence="2" key="1">
    <citation type="journal article" date="2020" name="Stud. Mycol.">
        <title>101 Dothideomycetes genomes: a test case for predicting lifestyles and emergence of pathogens.</title>
        <authorList>
            <person name="Haridas S."/>
            <person name="Albert R."/>
            <person name="Binder M."/>
            <person name="Bloem J."/>
            <person name="Labutti K."/>
            <person name="Salamov A."/>
            <person name="Andreopoulos B."/>
            <person name="Baker S."/>
            <person name="Barry K."/>
            <person name="Bills G."/>
            <person name="Bluhm B."/>
            <person name="Cannon C."/>
            <person name="Castanera R."/>
            <person name="Culley D."/>
            <person name="Daum C."/>
            <person name="Ezra D."/>
            <person name="Gonzalez J."/>
            <person name="Henrissat B."/>
            <person name="Kuo A."/>
            <person name="Liang C."/>
            <person name="Lipzen A."/>
            <person name="Lutzoni F."/>
            <person name="Magnuson J."/>
            <person name="Mondo S."/>
            <person name="Nolan M."/>
            <person name="Ohm R."/>
            <person name="Pangilinan J."/>
            <person name="Park H.-J."/>
            <person name="Ramirez L."/>
            <person name="Alfaro M."/>
            <person name="Sun H."/>
            <person name="Tritt A."/>
            <person name="Yoshinaga Y."/>
            <person name="Zwiers L.-H."/>
            <person name="Turgeon B."/>
            <person name="Goodwin S."/>
            <person name="Spatafora J."/>
            <person name="Crous P."/>
            <person name="Grigoriev I."/>
        </authorList>
    </citation>
    <scope>NUCLEOTIDE SEQUENCE</scope>
    <source>
        <strain evidence="2">CBS 121167</strain>
    </source>
</reference>
<evidence type="ECO:0000256" key="1">
    <source>
        <dbReference type="SAM" id="MobiDB-lite"/>
    </source>
</evidence>
<dbReference type="RefSeq" id="XP_033395717.1">
    <property type="nucleotide sequence ID" value="XM_033546878.1"/>
</dbReference>
<keyword evidence="3" id="KW-1185">Reference proteome</keyword>
<dbReference type="Proteomes" id="UP000799438">
    <property type="component" value="Unassembled WGS sequence"/>
</dbReference>
<accession>A0A6A6B9V0</accession>